<dbReference type="Gene3D" id="3.40.1350.10">
    <property type="match status" value="1"/>
</dbReference>
<evidence type="ECO:0000313" key="2">
    <source>
        <dbReference type="Proteomes" id="UP000247551"/>
    </source>
</evidence>
<evidence type="ECO:0000313" key="1">
    <source>
        <dbReference type="EMBL" id="PYF81564.1"/>
    </source>
</evidence>
<name>A0A318UYS0_9GAMM</name>
<protein>
    <recommendedName>
        <fullName evidence="3">DUF91 domain-containing protein</fullName>
    </recommendedName>
</protein>
<organism evidence="1 2">
    <name type="scientific">Marinomonas alcarazii</name>
    <dbReference type="NCBI Taxonomy" id="491949"/>
    <lineage>
        <taxon>Bacteria</taxon>
        <taxon>Pseudomonadati</taxon>
        <taxon>Pseudomonadota</taxon>
        <taxon>Gammaproteobacteria</taxon>
        <taxon>Oceanospirillales</taxon>
        <taxon>Oceanospirillaceae</taxon>
        <taxon>Marinomonas</taxon>
    </lineage>
</organism>
<sequence>MAIYQVTDNEIKSISRTTFSQSGLKEREDLQRLLKHQIQIISPDTLVVAEEFGEWDESRRRIDLLGIDKKANIVVIELKRTEDGGHMELQAVRYAAMVSTLTFDRLVDIYADYLKANSLELDAEASLLDFLGWSKKDEDEFGQEVKIVLASAEFSRELTTTVMWLNDYGLSIRCVRMHPYISDGKILLDIQSVIPIPEIEDYQVKIREKRQKERASRSSSRDTSRYSIYFNGEQVYAHIQKSDIGYCTVQLLDEKGLIDHGVFEFLRADNTCAFQLIKLESEVTETNKKYNKYRVSRDPELIYDGEEYYVARNWGKESAQAFTVKISNRFPLVSYEMHAE</sequence>
<accession>A0A318UYS0</accession>
<proteinExistence type="predicted"/>
<dbReference type="InterPro" id="IPR011856">
    <property type="entry name" value="tRNA_endonuc-like_dom_sf"/>
</dbReference>
<dbReference type="Proteomes" id="UP000247551">
    <property type="component" value="Unassembled WGS sequence"/>
</dbReference>
<comment type="caution">
    <text evidence="1">The sequence shown here is derived from an EMBL/GenBank/DDBJ whole genome shotgun (WGS) entry which is preliminary data.</text>
</comment>
<evidence type="ECO:0008006" key="3">
    <source>
        <dbReference type="Google" id="ProtNLM"/>
    </source>
</evidence>
<keyword evidence="2" id="KW-1185">Reference proteome</keyword>
<gene>
    <name evidence="1" type="ORF">DFP75_10421</name>
</gene>
<dbReference type="AlphaFoldDB" id="A0A318UYS0"/>
<dbReference type="EMBL" id="QKLW01000004">
    <property type="protein sequence ID" value="PYF81564.1"/>
    <property type="molecule type" value="Genomic_DNA"/>
</dbReference>
<dbReference type="GO" id="GO:0003676">
    <property type="term" value="F:nucleic acid binding"/>
    <property type="evidence" value="ECO:0007669"/>
    <property type="project" value="InterPro"/>
</dbReference>
<reference evidence="1 2" key="1">
    <citation type="submission" date="2018-06" db="EMBL/GenBank/DDBJ databases">
        <title>Genomic Encyclopedia of Type Strains, Phase III (KMG-III): the genomes of soil and plant-associated and newly described type strains.</title>
        <authorList>
            <person name="Whitman W."/>
        </authorList>
    </citation>
    <scope>NUCLEOTIDE SEQUENCE [LARGE SCALE GENOMIC DNA]</scope>
    <source>
        <strain evidence="1 2">CECT 7730</strain>
    </source>
</reference>